<dbReference type="InterPro" id="IPR002913">
    <property type="entry name" value="START_lipid-bd_dom"/>
</dbReference>
<dbReference type="InterPro" id="IPR051213">
    <property type="entry name" value="START_lipid_transfer"/>
</dbReference>
<proteinExistence type="predicted"/>
<evidence type="ECO:0000256" key="13">
    <source>
        <dbReference type="ARBA" id="ARBA00023273"/>
    </source>
</evidence>
<dbReference type="GO" id="GO:0005829">
    <property type="term" value="C:cytosol"/>
    <property type="evidence" value="ECO:0007669"/>
    <property type="project" value="UniProtKB-ARBA"/>
</dbReference>
<name>A0A564YVN7_HYMDI</name>
<evidence type="ECO:0000256" key="1">
    <source>
        <dbReference type="ARBA" id="ARBA00004230"/>
    </source>
</evidence>
<dbReference type="SUPFAM" id="SSF55961">
    <property type="entry name" value="Bet v1-like"/>
    <property type="match status" value="1"/>
</dbReference>
<keyword evidence="9" id="KW-0445">Lipid transport</keyword>
<evidence type="ECO:0000256" key="9">
    <source>
        <dbReference type="ARBA" id="ARBA00023055"/>
    </source>
</evidence>
<evidence type="ECO:0000256" key="3">
    <source>
        <dbReference type="ARBA" id="ARBA00004496"/>
    </source>
</evidence>
<evidence type="ECO:0000256" key="4">
    <source>
        <dbReference type="ARBA" id="ARBA00022448"/>
    </source>
</evidence>
<dbReference type="PANTHER" id="PTHR19308">
    <property type="entry name" value="PHOSPHATIDYLCHOLINE TRANSFER PROTEIN"/>
    <property type="match status" value="1"/>
</dbReference>
<keyword evidence="8" id="KW-0007">Acetylation</keyword>
<keyword evidence="13" id="KW-0966">Cell projection</keyword>
<feature type="domain" description="START" evidence="17">
    <location>
        <begin position="26"/>
        <end position="210"/>
    </location>
</feature>
<dbReference type="EMBL" id="CABIJS010000443">
    <property type="protein sequence ID" value="VUZ51347.1"/>
    <property type="molecule type" value="Genomic_DNA"/>
</dbReference>
<dbReference type="GO" id="GO:0031514">
    <property type="term" value="C:motile cilium"/>
    <property type="evidence" value="ECO:0007669"/>
    <property type="project" value="UniProtKB-SubCell"/>
</dbReference>
<evidence type="ECO:0000256" key="7">
    <source>
        <dbReference type="ARBA" id="ARBA00022846"/>
    </source>
</evidence>
<dbReference type="GO" id="GO:0016020">
    <property type="term" value="C:membrane"/>
    <property type="evidence" value="ECO:0007669"/>
    <property type="project" value="UniProtKB-SubCell"/>
</dbReference>
<keyword evidence="6" id="KW-0597">Phosphoprotein</keyword>
<keyword evidence="4" id="KW-0813">Transport</keyword>
<sequence length="314" mass="35368">MASFTVGDVRPAGEHDIKVFKNLMDDDSTWKKVFTKKETVVYVKNTENSPIQMVKVKINAVDLSAADLYDTLMDPDYRRSWDKYMVEGYDLCLVSPNTDIGYYLVKSFPPFKNRDSVTLRSWFQYENEYIIMNHSVFHAAEPPKKEYVRAISYLSGYIVRKTGPSSCFFGFVTQSDPRGKFPSWAVNKIAQIIAPSTVSKLVKAARAYPQWKAQNSPSIKPWIYPEQNKLAPLNFEDILSSPDFEMSAKDETEEIEVPEDAPSTIAETSENLVDDDKGCESDKTAVSNTMPEVVEEAIVPQCAPGPAQRSIPIG</sequence>
<evidence type="ECO:0000313" key="19">
    <source>
        <dbReference type="Proteomes" id="UP000321570"/>
    </source>
</evidence>
<keyword evidence="12" id="KW-0472">Membrane</keyword>
<evidence type="ECO:0000256" key="11">
    <source>
        <dbReference type="ARBA" id="ARBA00023121"/>
    </source>
</evidence>
<evidence type="ECO:0000256" key="16">
    <source>
        <dbReference type="ARBA" id="ARBA00080073"/>
    </source>
</evidence>
<dbReference type="AlphaFoldDB" id="A0A564YVN7"/>
<dbReference type="GO" id="GO:0008289">
    <property type="term" value="F:lipid binding"/>
    <property type="evidence" value="ECO:0007669"/>
    <property type="project" value="UniProtKB-KW"/>
</dbReference>
<comment type="subcellular location">
    <subcellularLocation>
        <location evidence="1">Cell projection</location>
        <location evidence="1">Cilium</location>
        <location evidence="1">Flagellum</location>
    </subcellularLocation>
    <subcellularLocation>
        <location evidence="3">Cytoplasm</location>
    </subcellularLocation>
    <subcellularLocation>
        <location evidence="2">Membrane</location>
    </subcellularLocation>
</comment>
<dbReference type="SMART" id="SM00234">
    <property type="entry name" value="START"/>
    <property type="match status" value="1"/>
</dbReference>
<dbReference type="GO" id="GO:0006869">
    <property type="term" value="P:lipid transport"/>
    <property type="evidence" value="ECO:0007669"/>
    <property type="project" value="UniProtKB-KW"/>
</dbReference>
<evidence type="ECO:0000256" key="2">
    <source>
        <dbReference type="ARBA" id="ARBA00004370"/>
    </source>
</evidence>
<evidence type="ECO:0000256" key="14">
    <source>
        <dbReference type="ARBA" id="ARBA00070345"/>
    </source>
</evidence>
<gene>
    <name evidence="18" type="ORF">WMSIL1_LOCUS10044</name>
</gene>
<evidence type="ECO:0000256" key="10">
    <source>
        <dbReference type="ARBA" id="ARBA00023069"/>
    </source>
</evidence>
<dbReference type="Pfam" id="PF01852">
    <property type="entry name" value="START"/>
    <property type="match status" value="1"/>
</dbReference>
<organism evidence="18 19">
    <name type="scientific">Hymenolepis diminuta</name>
    <name type="common">Rat tapeworm</name>
    <dbReference type="NCBI Taxonomy" id="6216"/>
    <lineage>
        <taxon>Eukaryota</taxon>
        <taxon>Metazoa</taxon>
        <taxon>Spiralia</taxon>
        <taxon>Lophotrochozoa</taxon>
        <taxon>Platyhelminthes</taxon>
        <taxon>Cestoda</taxon>
        <taxon>Eucestoda</taxon>
        <taxon>Cyclophyllidea</taxon>
        <taxon>Hymenolepididae</taxon>
        <taxon>Hymenolepis</taxon>
    </lineage>
</organism>
<dbReference type="InterPro" id="IPR041951">
    <property type="entry name" value="STARD10_START"/>
</dbReference>
<evidence type="ECO:0000313" key="18">
    <source>
        <dbReference type="EMBL" id="VUZ51347.1"/>
    </source>
</evidence>
<keyword evidence="19" id="KW-1185">Reference proteome</keyword>
<keyword evidence="11" id="KW-0446">Lipid-binding</keyword>
<dbReference type="Gene3D" id="3.30.530.20">
    <property type="match status" value="1"/>
</dbReference>
<dbReference type="PANTHER" id="PTHR19308:SF14">
    <property type="entry name" value="START DOMAIN-CONTAINING PROTEIN"/>
    <property type="match status" value="1"/>
</dbReference>
<evidence type="ECO:0000256" key="5">
    <source>
        <dbReference type="ARBA" id="ARBA00022490"/>
    </source>
</evidence>
<keyword evidence="7" id="KW-0282">Flagellum</keyword>
<dbReference type="Proteomes" id="UP000321570">
    <property type="component" value="Unassembled WGS sequence"/>
</dbReference>
<dbReference type="InterPro" id="IPR023393">
    <property type="entry name" value="START-like_dom_sf"/>
</dbReference>
<protein>
    <recommendedName>
        <fullName evidence="14">START domain-containing protein 10</fullName>
    </recommendedName>
    <alternativeName>
        <fullName evidence="15">PCTP-like protein</fullName>
    </alternativeName>
    <alternativeName>
        <fullName evidence="16">StAR-related lipid transfer protein 10</fullName>
    </alternativeName>
</protein>
<evidence type="ECO:0000256" key="15">
    <source>
        <dbReference type="ARBA" id="ARBA00076937"/>
    </source>
</evidence>
<evidence type="ECO:0000256" key="8">
    <source>
        <dbReference type="ARBA" id="ARBA00022990"/>
    </source>
</evidence>
<keyword evidence="10" id="KW-0969">Cilium</keyword>
<evidence type="ECO:0000256" key="6">
    <source>
        <dbReference type="ARBA" id="ARBA00022553"/>
    </source>
</evidence>
<evidence type="ECO:0000259" key="17">
    <source>
        <dbReference type="PROSITE" id="PS50848"/>
    </source>
</evidence>
<dbReference type="PROSITE" id="PS50848">
    <property type="entry name" value="START"/>
    <property type="match status" value="1"/>
</dbReference>
<keyword evidence="5" id="KW-0963">Cytoplasm</keyword>
<dbReference type="CDD" id="cd08871">
    <property type="entry name" value="START_STARD10-like"/>
    <property type="match status" value="1"/>
</dbReference>
<evidence type="ECO:0000256" key="12">
    <source>
        <dbReference type="ARBA" id="ARBA00023136"/>
    </source>
</evidence>
<accession>A0A564YVN7</accession>
<reference evidence="18 19" key="1">
    <citation type="submission" date="2019-07" db="EMBL/GenBank/DDBJ databases">
        <authorList>
            <person name="Jastrzebski P J."/>
            <person name="Paukszto L."/>
            <person name="Jastrzebski P J."/>
        </authorList>
    </citation>
    <scope>NUCLEOTIDE SEQUENCE [LARGE SCALE GENOMIC DNA]</scope>
    <source>
        <strain evidence="18 19">WMS-il1</strain>
    </source>
</reference>
<dbReference type="FunFam" id="3.30.530.20:FF:000008">
    <property type="entry name" value="START domain containing 10"/>
    <property type="match status" value="1"/>
</dbReference>